<keyword evidence="3" id="KW-1185">Reference proteome</keyword>
<feature type="region of interest" description="Disordered" evidence="1">
    <location>
        <begin position="1"/>
        <end position="93"/>
    </location>
</feature>
<proteinExistence type="predicted"/>
<dbReference type="Proteomes" id="UP001165541">
    <property type="component" value="Unassembled WGS sequence"/>
</dbReference>
<comment type="caution">
    <text evidence="2">The sequence shown here is derived from an EMBL/GenBank/DDBJ whole genome shotgun (WGS) entry which is preliminary data.</text>
</comment>
<reference evidence="2" key="1">
    <citation type="submission" date="2022-05" db="EMBL/GenBank/DDBJ databases">
        <title>Schlegelella sp. nov., isolated from mangrove soil.</title>
        <authorList>
            <person name="Liu Y."/>
            <person name="Ge X."/>
            <person name="Liu W."/>
        </authorList>
    </citation>
    <scope>NUCLEOTIDE SEQUENCE</scope>
    <source>
        <strain evidence="2">S2-27</strain>
    </source>
</reference>
<name>A0ABT0YU10_9BURK</name>
<dbReference type="RefSeq" id="WP_251780702.1">
    <property type="nucleotide sequence ID" value="NZ_JAMKFE010000017.1"/>
</dbReference>
<protein>
    <recommendedName>
        <fullName evidence="4">YtxH-like protein</fullName>
    </recommendedName>
</protein>
<gene>
    <name evidence="2" type="ORF">M8A51_22085</name>
</gene>
<evidence type="ECO:0008006" key="4">
    <source>
        <dbReference type="Google" id="ProtNLM"/>
    </source>
</evidence>
<organism evidence="2 3">
    <name type="scientific">Caldimonas mangrovi</name>
    <dbReference type="NCBI Taxonomy" id="2944811"/>
    <lineage>
        <taxon>Bacteria</taxon>
        <taxon>Pseudomonadati</taxon>
        <taxon>Pseudomonadota</taxon>
        <taxon>Betaproteobacteria</taxon>
        <taxon>Burkholderiales</taxon>
        <taxon>Sphaerotilaceae</taxon>
        <taxon>Caldimonas</taxon>
    </lineage>
</organism>
<evidence type="ECO:0000313" key="3">
    <source>
        <dbReference type="Proteomes" id="UP001165541"/>
    </source>
</evidence>
<feature type="compositionally biased region" description="Polar residues" evidence="1">
    <location>
        <begin position="1"/>
        <end position="12"/>
    </location>
</feature>
<dbReference type="EMBL" id="JAMKFE010000017">
    <property type="protein sequence ID" value="MCM5682227.1"/>
    <property type="molecule type" value="Genomic_DNA"/>
</dbReference>
<accession>A0ABT0YU10</accession>
<feature type="compositionally biased region" description="Basic and acidic residues" evidence="1">
    <location>
        <begin position="32"/>
        <end position="41"/>
    </location>
</feature>
<sequence length="224" mass="24023">MATSDTGRSGPNTPRAGNDLTGTPYNAGLGDSDLRVPRELRQGASTSHPEGLVSPEVRSDSDGPLRGTGLASDRDSGLGASAGHDTGGEDASRNAQAALLRERADQALQRGSELASSARERLQRWQQMDAARDSLPGEHWVTLGAGLWLMTRRRASFLGQLLTVAAGAALVYRSMTGRDSLVPTLRQQTQRLGAALQQRREDATDSGEMLTPYERQERSSQLPM</sequence>
<evidence type="ECO:0000256" key="1">
    <source>
        <dbReference type="SAM" id="MobiDB-lite"/>
    </source>
</evidence>
<feature type="region of interest" description="Disordered" evidence="1">
    <location>
        <begin position="197"/>
        <end position="224"/>
    </location>
</feature>
<evidence type="ECO:0000313" key="2">
    <source>
        <dbReference type="EMBL" id="MCM5682227.1"/>
    </source>
</evidence>